<comment type="caution">
    <text evidence="1">The sequence shown here is derived from an EMBL/GenBank/DDBJ whole genome shotgun (WGS) entry which is preliminary data.</text>
</comment>
<accession>A0A5J4WJZ9</accession>
<reference evidence="1 2" key="1">
    <citation type="submission" date="2019-03" db="EMBL/GenBank/DDBJ databases">
        <title>Single cell metagenomics reveals metabolic interactions within the superorganism composed of flagellate Streblomastix strix and complex community of Bacteroidetes bacteria on its surface.</title>
        <authorList>
            <person name="Treitli S.C."/>
            <person name="Kolisko M."/>
            <person name="Husnik F."/>
            <person name="Keeling P."/>
            <person name="Hampl V."/>
        </authorList>
    </citation>
    <scope>NUCLEOTIDE SEQUENCE [LARGE SCALE GENOMIC DNA]</scope>
    <source>
        <strain evidence="1">ST1C</strain>
    </source>
</reference>
<protein>
    <submittedName>
        <fullName evidence="1">Uncharacterized protein</fullName>
    </submittedName>
</protein>
<evidence type="ECO:0000313" key="1">
    <source>
        <dbReference type="EMBL" id="KAA6395260.1"/>
    </source>
</evidence>
<gene>
    <name evidence="1" type="ORF">EZS28_009215</name>
</gene>
<proteinExistence type="predicted"/>
<organism evidence="1 2">
    <name type="scientific">Streblomastix strix</name>
    <dbReference type="NCBI Taxonomy" id="222440"/>
    <lineage>
        <taxon>Eukaryota</taxon>
        <taxon>Metamonada</taxon>
        <taxon>Preaxostyla</taxon>
        <taxon>Oxymonadida</taxon>
        <taxon>Streblomastigidae</taxon>
        <taxon>Streblomastix</taxon>
    </lineage>
</organism>
<sequence length="171" mass="19441">MHKAQDINRTYIVQGDTDSFTWAISGNINRGPEQLLEEVIKDQGFFNRYKDCVFSENGKKQILHVGVEKDGYNCIALSPKNYIINIEIVLKGVILDQNPQINQQTFVDCNNKKTVAIAINTSLCQRKGTMSRLKMEKNAISGSMTKLIVLPNQSYLPFIRNIQADKYINKL</sequence>
<dbReference type="AlphaFoldDB" id="A0A5J4WJZ9"/>
<name>A0A5J4WJZ9_9EUKA</name>
<dbReference type="EMBL" id="SNRW01001730">
    <property type="protein sequence ID" value="KAA6395260.1"/>
    <property type="molecule type" value="Genomic_DNA"/>
</dbReference>
<evidence type="ECO:0000313" key="2">
    <source>
        <dbReference type="Proteomes" id="UP000324800"/>
    </source>
</evidence>
<dbReference type="Proteomes" id="UP000324800">
    <property type="component" value="Unassembled WGS sequence"/>
</dbReference>